<dbReference type="InterPro" id="IPR011652">
    <property type="entry name" value="MORN_2"/>
</dbReference>
<dbReference type="PANTHER" id="PTHR33706:SF1">
    <property type="entry name" value="TPR REPEAT PROTEIN"/>
    <property type="match status" value="1"/>
</dbReference>
<dbReference type="PANTHER" id="PTHR33706">
    <property type="entry name" value="MORN VARIANT REPEAT PROTEIN"/>
    <property type="match status" value="1"/>
</dbReference>
<evidence type="ECO:0000313" key="2">
    <source>
        <dbReference type="EMBL" id="MFD1218447.1"/>
    </source>
</evidence>
<organism evidence="2 3">
    <name type="scientific">Microbulbifer celer</name>
    <dbReference type="NCBI Taxonomy" id="435905"/>
    <lineage>
        <taxon>Bacteria</taxon>
        <taxon>Pseudomonadati</taxon>
        <taxon>Pseudomonadota</taxon>
        <taxon>Gammaproteobacteria</taxon>
        <taxon>Cellvibrionales</taxon>
        <taxon>Microbulbiferaceae</taxon>
        <taxon>Microbulbifer</taxon>
    </lineage>
</organism>
<keyword evidence="3" id="KW-1185">Reference proteome</keyword>
<protein>
    <submittedName>
        <fullName evidence="2">Toxin-antitoxin system YwqK family antitoxin</fullName>
    </submittedName>
</protein>
<sequence length="625" mass="72731">MKALWILLALLPSALWAAEQPRQWLDYNLQPVEAGSDKAVYYHAPAVRDGDRWKLTLYYKDSSDGEAVPALKTQLDGPDLASAHMVGEEIHYYEDGSVKLRGTRNENGKWHGEFTRYRKNGHYTVTQLRNGVRHGSERHFYANGQLESEQHYVDGEKADGERIRYDKNGAVKERYTIVDGEKHGVHEHSRDGVVFKRTHYKHGQMDGLFQRFTSDGEKVLEAPYVDGERHGLVKAWRKGKLSEETHYRAGKRHGVAKRWRNGVLEEEVHYVDGRKRGDARYFYRDGSRESYEHRDDNGKLTERRSYDRKGALTRLLVVEDSAYGPAERKEQYNDDGSLSRRTIYSDDRRWIMEERYADDGEEVIYRRETVDHEPHGLQIRPSYVRADATEITRYEHGVPVGDYREIDKDGNVLSNGQYRNGEKVGDWVISEYGRTVYESYDNEGRLQGERREEATDGGSLREHYVAGELHGEQVKRKKDGSLVSRGEYRHGEKTGRWREYDEFVKGLFEGEYVDGKRHGPWLAYSDEGYEMARFRFEHGDPVGKSYVFARNGSLREVIPYKDGKKHGKREAYSNGALVEVERFRNGKRHGLSEYFLSYGERYMAEEYDNGTYVRSIDDSEEIKKR</sequence>
<dbReference type="Proteomes" id="UP001597264">
    <property type="component" value="Unassembled WGS sequence"/>
</dbReference>
<evidence type="ECO:0000256" key="1">
    <source>
        <dbReference type="SAM" id="SignalP"/>
    </source>
</evidence>
<feature type="signal peptide" evidence="1">
    <location>
        <begin position="1"/>
        <end position="17"/>
    </location>
</feature>
<dbReference type="Gene3D" id="2.20.110.10">
    <property type="entry name" value="Histone H3 K4-specific methyltransferase SET7/9 N-terminal domain"/>
    <property type="match status" value="3"/>
</dbReference>
<dbReference type="EMBL" id="JBHTLR010000036">
    <property type="protein sequence ID" value="MFD1218447.1"/>
    <property type="molecule type" value="Genomic_DNA"/>
</dbReference>
<name>A0ABW3UE24_9GAMM</name>
<dbReference type="Pfam" id="PF07661">
    <property type="entry name" value="MORN_2"/>
    <property type="match status" value="1"/>
</dbReference>
<reference evidence="3" key="1">
    <citation type="journal article" date="2019" name="Int. J. Syst. Evol. Microbiol.">
        <title>The Global Catalogue of Microorganisms (GCM) 10K type strain sequencing project: providing services to taxonomists for standard genome sequencing and annotation.</title>
        <authorList>
            <consortium name="The Broad Institute Genomics Platform"/>
            <consortium name="The Broad Institute Genome Sequencing Center for Infectious Disease"/>
            <person name="Wu L."/>
            <person name="Ma J."/>
        </authorList>
    </citation>
    <scope>NUCLEOTIDE SEQUENCE [LARGE SCALE GENOMIC DNA]</scope>
    <source>
        <strain evidence="3">CCUG 54356</strain>
    </source>
</reference>
<evidence type="ECO:0000313" key="3">
    <source>
        <dbReference type="Proteomes" id="UP001597264"/>
    </source>
</evidence>
<gene>
    <name evidence="2" type="ORF">ACFQ2X_17735</name>
</gene>
<dbReference type="SUPFAM" id="SSF82185">
    <property type="entry name" value="Histone H3 K4-specific methyltransferase SET7/9 N-terminal domain"/>
    <property type="match status" value="4"/>
</dbReference>
<accession>A0ABW3UE24</accession>
<proteinExistence type="predicted"/>
<keyword evidence="1" id="KW-0732">Signal</keyword>
<comment type="caution">
    <text evidence="2">The sequence shown here is derived from an EMBL/GenBank/DDBJ whole genome shotgun (WGS) entry which is preliminary data.</text>
</comment>
<dbReference type="RefSeq" id="WP_230438072.1">
    <property type="nucleotide sequence ID" value="NZ_CP087715.1"/>
</dbReference>
<feature type="chain" id="PRO_5045104008" evidence="1">
    <location>
        <begin position="18"/>
        <end position="625"/>
    </location>
</feature>
<dbReference type="Gene3D" id="3.90.930.1">
    <property type="match status" value="2"/>
</dbReference>